<evidence type="ECO:0000256" key="15">
    <source>
        <dbReference type="ARBA" id="ARBA00032511"/>
    </source>
</evidence>
<dbReference type="GO" id="GO:0016562">
    <property type="term" value="P:protein import into peroxisome matrix, receptor recycling"/>
    <property type="evidence" value="ECO:0007669"/>
    <property type="project" value="UniProtKB-ARBA"/>
</dbReference>
<dbReference type="Proteomes" id="UP000245699">
    <property type="component" value="Unassembled WGS sequence"/>
</dbReference>
<keyword evidence="8" id="KW-0863">Zinc-finger</keyword>
<evidence type="ECO:0000256" key="1">
    <source>
        <dbReference type="ARBA" id="ARBA00004585"/>
    </source>
</evidence>
<keyword evidence="11" id="KW-0653">Protein transport</keyword>
<gene>
    <name evidence="19" type="ORF">BB559_003861</name>
</gene>
<feature type="domain" description="Pex N-terminal" evidence="18">
    <location>
        <begin position="65"/>
        <end position="263"/>
    </location>
</feature>
<keyword evidence="13" id="KW-0472">Membrane</keyword>
<dbReference type="GO" id="GO:0005778">
    <property type="term" value="C:peroxisomal membrane"/>
    <property type="evidence" value="ECO:0007669"/>
    <property type="project" value="UniProtKB-SubCell"/>
</dbReference>
<evidence type="ECO:0000256" key="4">
    <source>
        <dbReference type="ARBA" id="ARBA00022448"/>
    </source>
</evidence>
<keyword evidence="6" id="KW-0812">Transmembrane</keyword>
<comment type="caution">
    <text evidence="19">The sequence shown here is derived from an EMBL/GenBank/DDBJ whole genome shotgun (WGS) entry which is preliminary data.</text>
</comment>
<evidence type="ECO:0000256" key="8">
    <source>
        <dbReference type="ARBA" id="ARBA00022771"/>
    </source>
</evidence>
<keyword evidence="4" id="KW-0813">Transport</keyword>
<dbReference type="PROSITE" id="PS00518">
    <property type="entry name" value="ZF_RING_1"/>
    <property type="match status" value="1"/>
</dbReference>
<proteinExistence type="inferred from homology"/>
<accession>A0A2T9YIA0</accession>
<keyword evidence="14" id="KW-0576">Peroxisome</keyword>
<evidence type="ECO:0000256" key="14">
    <source>
        <dbReference type="ARBA" id="ARBA00023140"/>
    </source>
</evidence>
<dbReference type="OrthoDB" id="1701437at2759"/>
<evidence type="ECO:0000256" key="13">
    <source>
        <dbReference type="ARBA" id="ARBA00023136"/>
    </source>
</evidence>
<comment type="similarity">
    <text evidence="3">Belongs to the pex2/pex10/pex12 family.</text>
</comment>
<evidence type="ECO:0000256" key="2">
    <source>
        <dbReference type="ARBA" id="ARBA00004906"/>
    </source>
</evidence>
<evidence type="ECO:0000259" key="18">
    <source>
        <dbReference type="Pfam" id="PF04757"/>
    </source>
</evidence>
<sequence length="358" mass="41420">MDSNIQMIPPQDKLEFWDKEYESSKNSRLSKTKTTDTIENDQTQPKLDLLYSSGKVNKLDSEVLDNELTSLLEEPLYSSFSYINPKFVDKWKTELQSGLQGLLLFLSFSSGKNATYGQKMQNLTYKTDSGSTKRRLYLYSVALVASNYGWQKLTFYLSDKRWADMPMNTMKYRVWRTVHLLEKVFRALTLANFILFISNGKYKTILERVFGLKLTFSKPQFFQSVSFEFMNRQMVWHAFTEFLMFIIPLLNTTRIKSHLTRSIRQAVGLPPVYIDPEISSLRNGLCPICYTEEMDKAKETGIILDEFKIATRCRITNGYKANCGHEYCYVCIKKKMSREGTSCSCLRCGNVINGITSI</sequence>
<evidence type="ECO:0000256" key="5">
    <source>
        <dbReference type="ARBA" id="ARBA00022679"/>
    </source>
</evidence>
<evidence type="ECO:0000313" key="20">
    <source>
        <dbReference type="Proteomes" id="UP000245699"/>
    </source>
</evidence>
<evidence type="ECO:0000256" key="9">
    <source>
        <dbReference type="ARBA" id="ARBA00022786"/>
    </source>
</evidence>
<keyword evidence="7" id="KW-0479">Metal-binding</keyword>
<dbReference type="SUPFAM" id="SSF57850">
    <property type="entry name" value="RING/U-box"/>
    <property type="match status" value="1"/>
</dbReference>
<protein>
    <recommendedName>
        <fullName evidence="17">RING-type E3 ubiquitin transferase (cysteine targeting)</fullName>
        <ecNumber evidence="17">2.3.2.36</ecNumber>
    </recommendedName>
    <alternativeName>
        <fullName evidence="15">Peroxin-2</fullName>
    </alternativeName>
</protein>
<dbReference type="InterPro" id="IPR017907">
    <property type="entry name" value="Znf_RING_CS"/>
</dbReference>
<dbReference type="GO" id="GO:0016567">
    <property type="term" value="P:protein ubiquitination"/>
    <property type="evidence" value="ECO:0007669"/>
    <property type="project" value="UniProtKB-ARBA"/>
</dbReference>
<comment type="subcellular location">
    <subcellularLocation>
        <location evidence="1">Peroxisome membrane</location>
        <topology evidence="1">Multi-pass membrane protein</topology>
    </subcellularLocation>
</comment>
<dbReference type="STRING" id="61424.A0A2T9YIA0"/>
<evidence type="ECO:0000256" key="12">
    <source>
        <dbReference type="ARBA" id="ARBA00022989"/>
    </source>
</evidence>
<dbReference type="GO" id="GO:0008270">
    <property type="term" value="F:zinc ion binding"/>
    <property type="evidence" value="ECO:0007669"/>
    <property type="project" value="UniProtKB-KW"/>
</dbReference>
<dbReference type="PANTHER" id="PTHR48178">
    <property type="entry name" value="PEROXISOME BIOGENESIS FACTOR 2"/>
    <property type="match status" value="1"/>
</dbReference>
<dbReference type="EMBL" id="MBFT01000386">
    <property type="protein sequence ID" value="PVU92078.1"/>
    <property type="molecule type" value="Genomic_DNA"/>
</dbReference>
<comment type="pathway">
    <text evidence="2">Protein modification; protein ubiquitination.</text>
</comment>
<dbReference type="InterPro" id="IPR006845">
    <property type="entry name" value="Pex_N"/>
</dbReference>
<evidence type="ECO:0000256" key="6">
    <source>
        <dbReference type="ARBA" id="ARBA00022692"/>
    </source>
</evidence>
<dbReference type="PANTHER" id="PTHR48178:SF1">
    <property type="entry name" value="PEROXISOME BIOGENESIS FACTOR 2"/>
    <property type="match status" value="1"/>
</dbReference>
<keyword evidence="9" id="KW-0833">Ubl conjugation pathway</keyword>
<evidence type="ECO:0000256" key="7">
    <source>
        <dbReference type="ARBA" id="ARBA00022723"/>
    </source>
</evidence>
<name>A0A2T9YIA0_9FUNG</name>
<dbReference type="AlphaFoldDB" id="A0A2T9YIA0"/>
<keyword evidence="12" id="KW-1133">Transmembrane helix</keyword>
<dbReference type="EC" id="2.3.2.36" evidence="17"/>
<comment type="catalytic activity">
    <reaction evidence="16">
        <text>[E2 ubiquitin-conjugating enzyme]-S-ubiquitinyl-L-cysteine + [acceptor protein]-L-cysteine = [E2 ubiquitin-conjugating enzyme]-L-cysteine + [acceptor protein]-S-ubiquitinyl-L-cysteine.</text>
        <dbReference type="EC" id="2.3.2.36"/>
    </reaction>
</comment>
<evidence type="ECO:0000256" key="3">
    <source>
        <dbReference type="ARBA" id="ARBA00008704"/>
    </source>
</evidence>
<reference evidence="19 20" key="1">
    <citation type="journal article" date="2018" name="MBio">
        <title>Comparative Genomics Reveals the Core Gene Toolbox for the Fungus-Insect Symbiosis.</title>
        <authorList>
            <person name="Wang Y."/>
            <person name="Stata M."/>
            <person name="Wang W."/>
            <person name="Stajich J.E."/>
            <person name="White M.M."/>
            <person name="Moncalvo J.M."/>
        </authorList>
    </citation>
    <scope>NUCLEOTIDE SEQUENCE [LARGE SCALE GENOMIC DNA]</scope>
    <source>
        <strain evidence="19 20">AUS-77-4</strain>
    </source>
</reference>
<keyword evidence="10" id="KW-0862">Zinc</keyword>
<keyword evidence="5" id="KW-0808">Transferase</keyword>
<keyword evidence="20" id="KW-1185">Reference proteome</keyword>
<dbReference type="InterPro" id="IPR025654">
    <property type="entry name" value="PEX2/10"/>
</dbReference>
<evidence type="ECO:0000256" key="11">
    <source>
        <dbReference type="ARBA" id="ARBA00022927"/>
    </source>
</evidence>
<dbReference type="Pfam" id="PF04757">
    <property type="entry name" value="Pex2_Pex12"/>
    <property type="match status" value="1"/>
</dbReference>
<evidence type="ECO:0000256" key="17">
    <source>
        <dbReference type="ARBA" id="ARBA00034523"/>
    </source>
</evidence>
<evidence type="ECO:0000256" key="16">
    <source>
        <dbReference type="ARBA" id="ARBA00034438"/>
    </source>
</evidence>
<dbReference type="GO" id="GO:0061630">
    <property type="term" value="F:ubiquitin protein ligase activity"/>
    <property type="evidence" value="ECO:0007669"/>
    <property type="project" value="UniProtKB-EC"/>
</dbReference>
<evidence type="ECO:0000313" key="19">
    <source>
        <dbReference type="EMBL" id="PVU92078.1"/>
    </source>
</evidence>
<evidence type="ECO:0000256" key="10">
    <source>
        <dbReference type="ARBA" id="ARBA00022833"/>
    </source>
</evidence>
<organism evidence="19 20">
    <name type="scientific">Furculomyces boomerangus</name>
    <dbReference type="NCBI Taxonomy" id="61424"/>
    <lineage>
        <taxon>Eukaryota</taxon>
        <taxon>Fungi</taxon>
        <taxon>Fungi incertae sedis</taxon>
        <taxon>Zoopagomycota</taxon>
        <taxon>Kickxellomycotina</taxon>
        <taxon>Harpellomycetes</taxon>
        <taxon>Harpellales</taxon>
        <taxon>Harpellaceae</taxon>
        <taxon>Furculomyces</taxon>
    </lineage>
</organism>